<accession>A0ABV4HWI2</accession>
<dbReference type="Gene3D" id="3.30.930.10">
    <property type="entry name" value="Bira Bifunctional Protein, Domain 2"/>
    <property type="match status" value="1"/>
</dbReference>
<dbReference type="InterPro" id="IPR020605">
    <property type="entry name" value="Octanoyltransferase_CS"/>
</dbReference>
<feature type="active site" description="Acyl-thioester intermediate" evidence="5">
    <location>
        <position position="177"/>
    </location>
</feature>
<evidence type="ECO:0000256" key="1">
    <source>
        <dbReference type="ARBA" id="ARBA00004821"/>
    </source>
</evidence>
<feature type="domain" description="BPL/LPL catalytic" evidence="7">
    <location>
        <begin position="32"/>
        <end position="215"/>
    </location>
</feature>
<comment type="subcellular location">
    <subcellularLocation>
        <location evidence="5">Cytoplasm</location>
    </subcellularLocation>
</comment>
<feature type="binding site" evidence="5">
    <location>
        <begin position="159"/>
        <end position="161"/>
    </location>
    <ligand>
        <name>substrate</name>
    </ligand>
</feature>
<comment type="similarity">
    <text evidence="5 6">Belongs to the LipB family.</text>
</comment>
<proteinExistence type="inferred from homology"/>
<name>A0ABV4HWI2_9ACTN</name>
<evidence type="ECO:0000256" key="4">
    <source>
        <dbReference type="ARBA" id="ARBA00024732"/>
    </source>
</evidence>
<feature type="site" description="Lowers pKa of active site Cys" evidence="5">
    <location>
        <position position="143"/>
    </location>
</feature>
<dbReference type="EMBL" id="JBGGTQ010000001">
    <property type="protein sequence ID" value="MEZ0490776.1"/>
    <property type="molecule type" value="Genomic_DNA"/>
</dbReference>
<keyword evidence="9" id="KW-1185">Reference proteome</keyword>
<sequence length="215" mass="23183">MHVERYGLGQRRVPYAEAWEAQRRLHAAVVAGEAPDTVLLLEHEPVYTAGRRTNSWERPDDGTPVVDVDRGGRITWHGPGQLVGYPVVRLRGPLDVVGYVRRLEELLIAVAARFGVQGYRVQDRTGVWAADTPLAPGWRAENKLAAIGVRVARGVTTHGFALNCDTDLLGFSRIVPCGLPDAGATSLSARAGRRVDVLAAADVVTELLPAADLPG</sequence>
<protein>
    <recommendedName>
        <fullName evidence="5 6">Octanoyltransferase</fullName>
        <ecNumber evidence="5 6">2.3.1.181</ecNumber>
    </recommendedName>
    <alternativeName>
        <fullName evidence="5">Lipoate-protein ligase B</fullName>
    </alternativeName>
    <alternativeName>
        <fullName evidence="5">Lipoyl/octanoyl transferase</fullName>
    </alternativeName>
    <alternativeName>
        <fullName evidence="5">Octanoyl-[acyl-carrier-protein]-protein N-octanoyltransferase</fullName>
    </alternativeName>
</protein>
<feature type="binding site" evidence="5">
    <location>
        <begin position="70"/>
        <end position="77"/>
    </location>
    <ligand>
        <name>substrate</name>
    </ligand>
</feature>
<keyword evidence="3 5" id="KW-0012">Acyltransferase</keyword>
<dbReference type="PANTHER" id="PTHR10993">
    <property type="entry name" value="OCTANOYLTRANSFERASE"/>
    <property type="match status" value="1"/>
</dbReference>
<reference evidence="8 9" key="1">
    <citation type="submission" date="2024-07" db="EMBL/GenBank/DDBJ databases">
        <authorList>
            <person name="Thanompreechachai J."/>
            <person name="Duangmal K."/>
        </authorList>
    </citation>
    <scope>NUCLEOTIDE SEQUENCE [LARGE SCALE GENOMIC DNA]</scope>
    <source>
        <strain evidence="8 9">TBRC 1896</strain>
    </source>
</reference>
<evidence type="ECO:0000256" key="2">
    <source>
        <dbReference type="ARBA" id="ARBA00022679"/>
    </source>
</evidence>
<dbReference type="InterPro" id="IPR000544">
    <property type="entry name" value="Octanoyltransferase"/>
</dbReference>
<comment type="miscellaneous">
    <text evidence="5">In the reaction, the free carboxyl group of octanoic acid is attached via an amide linkage to the epsilon-amino group of a specific lysine residue of lipoyl domains of lipoate-dependent enzymes.</text>
</comment>
<evidence type="ECO:0000259" key="7">
    <source>
        <dbReference type="PROSITE" id="PS51733"/>
    </source>
</evidence>
<comment type="caution">
    <text evidence="8">The sequence shown here is derived from an EMBL/GenBank/DDBJ whole genome shotgun (WGS) entry which is preliminary data.</text>
</comment>
<gene>
    <name evidence="5 8" type="primary">lipB</name>
    <name evidence="8" type="ORF">AB2L28_00810</name>
</gene>
<dbReference type="CDD" id="cd16444">
    <property type="entry name" value="LipB"/>
    <property type="match status" value="1"/>
</dbReference>
<dbReference type="SUPFAM" id="SSF55681">
    <property type="entry name" value="Class II aaRS and biotin synthetases"/>
    <property type="match status" value="1"/>
</dbReference>
<dbReference type="NCBIfam" id="TIGR00214">
    <property type="entry name" value="lipB"/>
    <property type="match status" value="1"/>
</dbReference>
<evidence type="ECO:0000256" key="5">
    <source>
        <dbReference type="HAMAP-Rule" id="MF_00013"/>
    </source>
</evidence>
<evidence type="ECO:0000256" key="6">
    <source>
        <dbReference type="PIRNR" id="PIRNR016262"/>
    </source>
</evidence>
<dbReference type="Pfam" id="PF21948">
    <property type="entry name" value="LplA-B_cat"/>
    <property type="match status" value="1"/>
</dbReference>
<dbReference type="Proteomes" id="UP001566476">
    <property type="component" value="Unassembled WGS sequence"/>
</dbReference>
<keyword evidence="5" id="KW-0963">Cytoplasm</keyword>
<evidence type="ECO:0000313" key="9">
    <source>
        <dbReference type="Proteomes" id="UP001566476"/>
    </source>
</evidence>
<dbReference type="EC" id="2.3.1.181" evidence="5 6"/>
<dbReference type="PANTHER" id="PTHR10993:SF7">
    <property type="entry name" value="LIPOYLTRANSFERASE 2, MITOCHONDRIAL-RELATED"/>
    <property type="match status" value="1"/>
</dbReference>
<dbReference type="HAMAP" id="MF_00013">
    <property type="entry name" value="LipB"/>
    <property type="match status" value="1"/>
</dbReference>
<feature type="binding site" evidence="5">
    <location>
        <begin position="146"/>
        <end position="148"/>
    </location>
    <ligand>
        <name>substrate</name>
    </ligand>
</feature>
<dbReference type="InterPro" id="IPR004143">
    <property type="entry name" value="BPL_LPL_catalytic"/>
</dbReference>
<organism evidence="8 9">
    <name type="scientific">Kineococcus mangrovi</name>
    <dbReference type="NCBI Taxonomy" id="1660183"/>
    <lineage>
        <taxon>Bacteria</taxon>
        <taxon>Bacillati</taxon>
        <taxon>Actinomycetota</taxon>
        <taxon>Actinomycetes</taxon>
        <taxon>Kineosporiales</taxon>
        <taxon>Kineosporiaceae</taxon>
        <taxon>Kineococcus</taxon>
    </lineage>
</organism>
<evidence type="ECO:0000313" key="8">
    <source>
        <dbReference type="EMBL" id="MEZ0490776.1"/>
    </source>
</evidence>
<dbReference type="PROSITE" id="PS01313">
    <property type="entry name" value="LIPB"/>
    <property type="match status" value="1"/>
</dbReference>
<dbReference type="GO" id="GO:0033819">
    <property type="term" value="F:lipoyl(octanoyl) transferase activity"/>
    <property type="evidence" value="ECO:0007669"/>
    <property type="project" value="UniProtKB-EC"/>
</dbReference>
<evidence type="ECO:0000256" key="3">
    <source>
        <dbReference type="ARBA" id="ARBA00023315"/>
    </source>
</evidence>
<dbReference type="RefSeq" id="WP_370717253.1">
    <property type="nucleotide sequence ID" value="NZ_JBGGTQ010000001.1"/>
</dbReference>
<comment type="function">
    <text evidence="4 5 6">Catalyzes the transfer of endogenously produced octanoic acid from octanoyl-acyl-carrier-protein onto the lipoyl domains of lipoate-dependent enzymes. Lipoyl-ACP can also act as a substrate although octanoyl-ACP is likely to be the physiological substrate.</text>
</comment>
<keyword evidence="2 5" id="KW-0808">Transferase</keyword>
<comment type="catalytic activity">
    <reaction evidence="5 6">
        <text>octanoyl-[ACP] + L-lysyl-[protein] = N(6)-octanoyl-L-lysyl-[protein] + holo-[ACP] + H(+)</text>
        <dbReference type="Rhea" id="RHEA:17665"/>
        <dbReference type="Rhea" id="RHEA-COMP:9636"/>
        <dbReference type="Rhea" id="RHEA-COMP:9685"/>
        <dbReference type="Rhea" id="RHEA-COMP:9752"/>
        <dbReference type="Rhea" id="RHEA-COMP:9928"/>
        <dbReference type="ChEBI" id="CHEBI:15378"/>
        <dbReference type="ChEBI" id="CHEBI:29969"/>
        <dbReference type="ChEBI" id="CHEBI:64479"/>
        <dbReference type="ChEBI" id="CHEBI:78463"/>
        <dbReference type="ChEBI" id="CHEBI:78809"/>
        <dbReference type="EC" id="2.3.1.181"/>
    </reaction>
</comment>
<dbReference type="PROSITE" id="PS51733">
    <property type="entry name" value="BPL_LPL_CATALYTIC"/>
    <property type="match status" value="1"/>
</dbReference>
<dbReference type="InterPro" id="IPR045864">
    <property type="entry name" value="aa-tRNA-synth_II/BPL/LPL"/>
</dbReference>
<dbReference type="PIRSF" id="PIRSF016262">
    <property type="entry name" value="LPLase"/>
    <property type="match status" value="1"/>
</dbReference>
<comment type="pathway">
    <text evidence="1 5 6">Protein modification; protein lipoylation via endogenous pathway; protein N(6)-(lipoyl)lysine from octanoyl-[acyl-carrier-protein]: step 1/2.</text>
</comment>
<dbReference type="NCBIfam" id="NF010925">
    <property type="entry name" value="PRK14345.1"/>
    <property type="match status" value="1"/>
</dbReference>